<dbReference type="SUPFAM" id="SSF51735">
    <property type="entry name" value="NAD(P)-binding Rossmann-fold domains"/>
    <property type="match status" value="1"/>
</dbReference>
<sequence length="337" mass="37101">MFYSLMCHDKRHQTYEPEVIAPAPADFMHIEILKATICGSDYMVLNQTHPYKQYPAILGHEFIGKISDDAGSGDLKKGQWVTGLSYGSCGNCIYCKRGMNNHCLKKVTYNTAGSSGAFTHSMTVHHSSLAPLPPGRTADDYEFVLSEPLSIVVHALDNLDISNDPCLTVIGAGSMGLLSAIFCREVKNIEKVELIDKTPDRCAFAHSLGFSARTDMSDMTPSETDILVIAGGETLNVNDYIGLLRPGAQIVLISYFDTPVVVDMNMIVRKEITLQGSFLSDQKDLAKAIQIIEQSKTRDSRLKEMITDFITFTELSDFMLNKTSKGKVLIDKPGVLS</sequence>
<dbReference type="InterPro" id="IPR036291">
    <property type="entry name" value="NAD(P)-bd_dom_sf"/>
</dbReference>
<organism evidence="4 5">
    <name type="scientific">Pantoea allii</name>
    <dbReference type="NCBI Taxonomy" id="574096"/>
    <lineage>
        <taxon>Bacteria</taxon>
        <taxon>Pseudomonadati</taxon>
        <taxon>Pseudomonadota</taxon>
        <taxon>Gammaproteobacteria</taxon>
        <taxon>Enterobacterales</taxon>
        <taxon>Erwiniaceae</taxon>
        <taxon>Pantoea</taxon>
    </lineage>
</organism>
<evidence type="ECO:0000259" key="3">
    <source>
        <dbReference type="Pfam" id="PF08240"/>
    </source>
</evidence>
<dbReference type="Pfam" id="PF08240">
    <property type="entry name" value="ADH_N"/>
    <property type="match status" value="1"/>
</dbReference>
<keyword evidence="1" id="KW-0560">Oxidoreductase</keyword>
<accession>A0ABS6VCN5</accession>
<keyword evidence="5" id="KW-1185">Reference proteome</keyword>
<dbReference type="Gene3D" id="3.40.50.720">
    <property type="entry name" value="NAD(P)-binding Rossmann-like Domain"/>
    <property type="match status" value="1"/>
</dbReference>
<feature type="domain" description="Alcohol dehydrogenase-like C-terminal" evidence="2">
    <location>
        <begin position="176"/>
        <end position="293"/>
    </location>
</feature>
<dbReference type="EMBL" id="JAHVXZ010000003">
    <property type="protein sequence ID" value="MBW1256986.1"/>
    <property type="molecule type" value="Genomic_DNA"/>
</dbReference>
<dbReference type="Gene3D" id="3.90.180.10">
    <property type="entry name" value="Medium-chain alcohol dehydrogenases, catalytic domain"/>
    <property type="match status" value="1"/>
</dbReference>
<feature type="domain" description="Alcohol dehydrogenase-like N-terminal" evidence="3">
    <location>
        <begin position="29"/>
        <end position="133"/>
    </location>
</feature>
<evidence type="ECO:0000259" key="2">
    <source>
        <dbReference type="Pfam" id="PF00107"/>
    </source>
</evidence>
<dbReference type="InterPro" id="IPR011032">
    <property type="entry name" value="GroES-like_sf"/>
</dbReference>
<dbReference type="InterPro" id="IPR013149">
    <property type="entry name" value="ADH-like_C"/>
</dbReference>
<protein>
    <submittedName>
        <fullName evidence="4">Alcohol dehydrogenase catalytic domain-containing protein</fullName>
    </submittedName>
</protein>
<dbReference type="SUPFAM" id="SSF50129">
    <property type="entry name" value="GroES-like"/>
    <property type="match status" value="1"/>
</dbReference>
<comment type="caution">
    <text evidence="4">The sequence shown here is derived from an EMBL/GenBank/DDBJ whole genome shotgun (WGS) entry which is preliminary data.</text>
</comment>
<reference evidence="4 5" key="1">
    <citation type="submission" date="2021-07" db="EMBL/GenBank/DDBJ databases">
        <title>A novel phosphonate cluster across the Pantoea species complex is important for pathogenicity in onion.</title>
        <authorList>
            <person name="Zhao M."/>
            <person name="Stice S."/>
            <person name="Shin G.Y."/>
            <person name="Coutinho T."/>
            <person name="Gitaitis R."/>
            <person name="Kvitko B."/>
            <person name="Dutta B."/>
        </authorList>
    </citation>
    <scope>NUCLEOTIDE SEQUENCE [LARGE SCALE GENOMIC DNA]</scope>
    <source>
        <strain evidence="4 5">BD 382</strain>
    </source>
</reference>
<gene>
    <name evidence="4" type="ORF">KYI95_07175</name>
</gene>
<dbReference type="PANTHER" id="PTHR43401">
    <property type="entry name" value="L-THREONINE 3-DEHYDROGENASE"/>
    <property type="match status" value="1"/>
</dbReference>
<evidence type="ECO:0000313" key="5">
    <source>
        <dbReference type="Proteomes" id="UP001197236"/>
    </source>
</evidence>
<proteinExistence type="predicted"/>
<dbReference type="PANTHER" id="PTHR43401:SF2">
    <property type="entry name" value="L-THREONINE 3-DEHYDROGENASE"/>
    <property type="match status" value="1"/>
</dbReference>
<dbReference type="Proteomes" id="UP001197236">
    <property type="component" value="Unassembled WGS sequence"/>
</dbReference>
<dbReference type="InterPro" id="IPR013154">
    <property type="entry name" value="ADH-like_N"/>
</dbReference>
<dbReference type="InterPro" id="IPR050129">
    <property type="entry name" value="Zn_alcohol_dh"/>
</dbReference>
<name>A0ABS6VCN5_9GAMM</name>
<evidence type="ECO:0000256" key="1">
    <source>
        <dbReference type="ARBA" id="ARBA00023002"/>
    </source>
</evidence>
<evidence type="ECO:0000313" key="4">
    <source>
        <dbReference type="EMBL" id="MBW1256986.1"/>
    </source>
</evidence>
<dbReference type="Pfam" id="PF00107">
    <property type="entry name" value="ADH_zinc_N"/>
    <property type="match status" value="1"/>
</dbReference>
<dbReference type="RefSeq" id="WP_063879112.1">
    <property type="nucleotide sequence ID" value="NZ_CP193913.1"/>
</dbReference>